<evidence type="ECO:0000259" key="2">
    <source>
        <dbReference type="Pfam" id="PF07059"/>
    </source>
</evidence>
<evidence type="ECO:0000313" key="4">
    <source>
        <dbReference type="Proteomes" id="UP000574390"/>
    </source>
</evidence>
<feature type="compositionally biased region" description="Low complexity" evidence="1">
    <location>
        <begin position="8"/>
        <end position="22"/>
    </location>
</feature>
<proteinExistence type="predicted"/>
<feature type="domain" description="Protein ENHANCED DISEASE RESISTANCE 2 C-terminal" evidence="2">
    <location>
        <begin position="76"/>
        <end position="119"/>
    </location>
</feature>
<reference evidence="3 4" key="1">
    <citation type="submission" date="2020-04" db="EMBL/GenBank/DDBJ databases">
        <title>Perkinsus olseni comparative genomics.</title>
        <authorList>
            <person name="Bogema D.R."/>
        </authorList>
    </citation>
    <scope>NUCLEOTIDE SEQUENCE [LARGE SCALE GENOMIC DNA]</scope>
    <source>
        <strain evidence="3">ATCC PRA-205</strain>
    </source>
</reference>
<accession>A0A7J6Q5P8</accession>
<comment type="caution">
    <text evidence="3">The sequence shown here is derived from an EMBL/GenBank/DDBJ whole genome shotgun (WGS) entry which is preliminary data.</text>
</comment>
<dbReference type="Pfam" id="PF07059">
    <property type="entry name" value="EDR2_C"/>
    <property type="match status" value="1"/>
</dbReference>
<gene>
    <name evidence="3" type="primary">WDR12_4</name>
    <name evidence="3" type="ORF">FOZ62_016563</name>
</gene>
<dbReference type="InterPro" id="IPR009769">
    <property type="entry name" value="EDR2_C"/>
</dbReference>
<organism evidence="3 4">
    <name type="scientific">Perkinsus olseni</name>
    <name type="common">Perkinsus atlanticus</name>
    <dbReference type="NCBI Taxonomy" id="32597"/>
    <lineage>
        <taxon>Eukaryota</taxon>
        <taxon>Sar</taxon>
        <taxon>Alveolata</taxon>
        <taxon>Perkinsozoa</taxon>
        <taxon>Perkinsea</taxon>
        <taxon>Perkinsida</taxon>
        <taxon>Perkinsidae</taxon>
        <taxon>Perkinsus</taxon>
    </lineage>
</organism>
<feature type="non-terminal residue" evidence="3">
    <location>
        <position position="1"/>
    </location>
</feature>
<feature type="region of interest" description="Disordered" evidence="1">
    <location>
        <begin position="1"/>
        <end position="26"/>
    </location>
</feature>
<sequence>MDEDEFYSASEGESSENESSNAPVKGKLLRKKLDRVEARPPAGLGLELYGAATRDSVMSDEIRPILSSDEGEANTWSELDCTEFKVRGHTYLDDKVKHPSEPALMKTVAFELFFCDDEEVICASTEPHCKA</sequence>
<dbReference type="EMBL" id="JABANM010032074">
    <property type="protein sequence ID" value="KAF4703542.1"/>
    <property type="molecule type" value="Genomic_DNA"/>
</dbReference>
<dbReference type="AlphaFoldDB" id="A0A7J6Q5P8"/>
<evidence type="ECO:0000256" key="1">
    <source>
        <dbReference type="SAM" id="MobiDB-lite"/>
    </source>
</evidence>
<dbReference type="Proteomes" id="UP000574390">
    <property type="component" value="Unassembled WGS sequence"/>
</dbReference>
<evidence type="ECO:0000313" key="3">
    <source>
        <dbReference type="EMBL" id="KAF4703542.1"/>
    </source>
</evidence>
<protein>
    <submittedName>
        <fullName evidence="3">WD repeat-containing protein 12</fullName>
    </submittedName>
</protein>
<name>A0A7J6Q5P8_PEROL</name>